<keyword evidence="8" id="KW-1185">Reference proteome</keyword>
<keyword evidence="2" id="KW-0813">Transport</keyword>
<reference evidence="7 8" key="1">
    <citation type="submission" date="2020-07" db="EMBL/GenBank/DDBJ databases">
        <title>Roseicoccus Jingziensis gen. nov., sp. nov., isolated from coastal seawater.</title>
        <authorList>
            <person name="Feng X."/>
        </authorList>
    </citation>
    <scope>NUCLEOTIDE SEQUENCE [LARGE SCALE GENOMIC DNA]</scope>
    <source>
        <strain evidence="7 8">N1E253</strain>
    </source>
</reference>
<evidence type="ECO:0000313" key="8">
    <source>
        <dbReference type="Proteomes" id="UP000557872"/>
    </source>
</evidence>
<evidence type="ECO:0000256" key="4">
    <source>
        <dbReference type="ARBA" id="ARBA00022840"/>
    </source>
</evidence>
<dbReference type="AlphaFoldDB" id="A0A851GR14"/>
<dbReference type="PROSITE" id="PS50893">
    <property type="entry name" value="ABC_TRANSPORTER_2"/>
    <property type="match status" value="1"/>
</dbReference>
<comment type="similarity">
    <text evidence="1">Belongs to the ABC transporter superfamily.</text>
</comment>
<evidence type="ECO:0000313" key="7">
    <source>
        <dbReference type="EMBL" id="NWK56634.1"/>
    </source>
</evidence>
<dbReference type="InterPro" id="IPR027417">
    <property type="entry name" value="P-loop_NTPase"/>
</dbReference>
<accession>A0A851GR14</accession>
<dbReference type="Pfam" id="PF00005">
    <property type="entry name" value="ABC_tran"/>
    <property type="match status" value="1"/>
</dbReference>
<organism evidence="7 8">
    <name type="scientific">Oceaniferula marina</name>
    <dbReference type="NCBI Taxonomy" id="2748318"/>
    <lineage>
        <taxon>Bacteria</taxon>
        <taxon>Pseudomonadati</taxon>
        <taxon>Verrucomicrobiota</taxon>
        <taxon>Verrucomicrobiia</taxon>
        <taxon>Verrucomicrobiales</taxon>
        <taxon>Verrucomicrobiaceae</taxon>
        <taxon>Oceaniferula</taxon>
    </lineage>
</organism>
<dbReference type="SUPFAM" id="SSF52540">
    <property type="entry name" value="P-loop containing nucleoside triphosphate hydrolases"/>
    <property type="match status" value="1"/>
</dbReference>
<protein>
    <submittedName>
        <fullName evidence="7">ABC transporter ATP-binding protein</fullName>
    </submittedName>
</protein>
<sequence>MLALWMAWCCIACVSEMVIDIQETKKRYRGGVEALRGVSLQVPRGCIFGLLGPNGAGKSTLVKILMSIVRASQCSGTMLGQRIGHKATLGKVGYLPEHARFPEYLKGGEVIRYVAGLCGVPHGLAKQRAEGLLEMVGMKEWGERKMGTYSKGMKQRIGLAQALVNDPEIVFLDEPTDGVDPTGRLEMRNMLKSMRDEGRTVFVNSHLLGELEMICDRVAILDNGQIVRHGTIEELTAKSCRYEIRFDGQLSLDLQAKLKSEGARIDAGTIEVYQNDPAAMQPVIDVLRAEGVVIIEMREARQSLEELFMESVTNTGAGAQLPPTIPAQPGRTMPQ</sequence>
<dbReference type="Gene3D" id="3.40.50.300">
    <property type="entry name" value="P-loop containing nucleotide triphosphate hydrolases"/>
    <property type="match status" value="1"/>
</dbReference>
<comment type="caution">
    <text evidence="7">The sequence shown here is derived from an EMBL/GenBank/DDBJ whole genome shotgun (WGS) entry which is preliminary data.</text>
</comment>
<evidence type="ECO:0000256" key="5">
    <source>
        <dbReference type="SAM" id="MobiDB-lite"/>
    </source>
</evidence>
<dbReference type="GO" id="GO:0005524">
    <property type="term" value="F:ATP binding"/>
    <property type="evidence" value="ECO:0007669"/>
    <property type="project" value="UniProtKB-KW"/>
</dbReference>
<evidence type="ECO:0000256" key="1">
    <source>
        <dbReference type="ARBA" id="ARBA00005417"/>
    </source>
</evidence>
<gene>
    <name evidence="7" type="ORF">HW115_13510</name>
</gene>
<evidence type="ECO:0000259" key="6">
    <source>
        <dbReference type="PROSITE" id="PS50893"/>
    </source>
</evidence>
<keyword evidence="4 7" id="KW-0067">ATP-binding</keyword>
<dbReference type="Proteomes" id="UP000557872">
    <property type="component" value="Unassembled WGS sequence"/>
</dbReference>
<dbReference type="InterPro" id="IPR017871">
    <property type="entry name" value="ABC_transporter-like_CS"/>
</dbReference>
<dbReference type="InterPro" id="IPR003439">
    <property type="entry name" value="ABC_transporter-like_ATP-bd"/>
</dbReference>
<feature type="domain" description="ABC transporter" evidence="6">
    <location>
        <begin position="19"/>
        <end position="248"/>
    </location>
</feature>
<evidence type="ECO:0000256" key="2">
    <source>
        <dbReference type="ARBA" id="ARBA00022448"/>
    </source>
</evidence>
<name>A0A851GR14_9BACT</name>
<dbReference type="GO" id="GO:0016887">
    <property type="term" value="F:ATP hydrolysis activity"/>
    <property type="evidence" value="ECO:0007669"/>
    <property type="project" value="InterPro"/>
</dbReference>
<evidence type="ECO:0000256" key="3">
    <source>
        <dbReference type="ARBA" id="ARBA00022741"/>
    </source>
</evidence>
<dbReference type="CDD" id="cd03230">
    <property type="entry name" value="ABC_DR_subfamily_A"/>
    <property type="match status" value="1"/>
</dbReference>
<dbReference type="PROSITE" id="PS00211">
    <property type="entry name" value="ABC_TRANSPORTER_1"/>
    <property type="match status" value="1"/>
</dbReference>
<dbReference type="SMART" id="SM00382">
    <property type="entry name" value="AAA"/>
    <property type="match status" value="1"/>
</dbReference>
<feature type="region of interest" description="Disordered" evidence="5">
    <location>
        <begin position="315"/>
        <end position="335"/>
    </location>
</feature>
<proteinExistence type="inferred from homology"/>
<dbReference type="InterPro" id="IPR003593">
    <property type="entry name" value="AAA+_ATPase"/>
</dbReference>
<dbReference type="RefSeq" id="WP_178933435.1">
    <property type="nucleotide sequence ID" value="NZ_JACBAZ010000005.1"/>
</dbReference>
<dbReference type="EMBL" id="JACBAZ010000005">
    <property type="protein sequence ID" value="NWK56634.1"/>
    <property type="molecule type" value="Genomic_DNA"/>
</dbReference>
<keyword evidence="3" id="KW-0547">Nucleotide-binding</keyword>
<dbReference type="PANTHER" id="PTHR43335">
    <property type="entry name" value="ABC TRANSPORTER, ATP-BINDING PROTEIN"/>
    <property type="match status" value="1"/>
</dbReference>